<keyword evidence="1" id="KW-0175">Coiled coil</keyword>
<evidence type="ECO:0000256" key="1">
    <source>
        <dbReference type="SAM" id="Coils"/>
    </source>
</evidence>
<dbReference type="PANTHER" id="PTHR34301:SF8">
    <property type="entry name" value="ATPASE DOMAIN-CONTAINING PROTEIN"/>
    <property type="match status" value="1"/>
</dbReference>
<protein>
    <submittedName>
        <fullName evidence="2">P-loop domain-containing protein</fullName>
    </submittedName>
</protein>
<dbReference type="SUPFAM" id="SSF52540">
    <property type="entry name" value="P-loop containing nucleoside triphosphate hydrolases"/>
    <property type="match status" value="1"/>
</dbReference>
<dbReference type="RefSeq" id="WP_207689475.1">
    <property type="nucleotide sequence ID" value="NZ_CP061799.1"/>
</dbReference>
<reference evidence="2" key="1">
    <citation type="journal article" date="2021" name="Microb. Physiol.">
        <title>Proteogenomic Insights into the Physiology of Marine, Sulfate-Reducing, Filamentous Desulfonema limicola and Desulfonema magnum.</title>
        <authorList>
            <person name="Schnaars V."/>
            <person name="Wohlbrand L."/>
            <person name="Scheve S."/>
            <person name="Hinrichs C."/>
            <person name="Reinhardt R."/>
            <person name="Rabus R."/>
        </authorList>
    </citation>
    <scope>NUCLEOTIDE SEQUENCE</scope>
    <source>
        <strain evidence="2">5ac10</strain>
    </source>
</reference>
<proteinExistence type="predicted"/>
<feature type="coiled-coil region" evidence="1">
    <location>
        <begin position="522"/>
        <end position="549"/>
    </location>
</feature>
<dbReference type="SUPFAM" id="SSF52980">
    <property type="entry name" value="Restriction endonuclease-like"/>
    <property type="match status" value="1"/>
</dbReference>
<accession>A0A975BEJ9</accession>
<dbReference type="Proteomes" id="UP000663720">
    <property type="component" value="Chromosome"/>
</dbReference>
<name>A0A975BEJ9_9BACT</name>
<evidence type="ECO:0000313" key="3">
    <source>
        <dbReference type="Proteomes" id="UP000663720"/>
    </source>
</evidence>
<dbReference type="PANTHER" id="PTHR34301">
    <property type="entry name" value="DNA-BINDING PROTEIN-RELATED"/>
    <property type="match status" value="1"/>
</dbReference>
<organism evidence="2 3">
    <name type="scientific">Desulfonema limicola</name>
    <dbReference type="NCBI Taxonomy" id="45656"/>
    <lineage>
        <taxon>Bacteria</taxon>
        <taxon>Pseudomonadati</taxon>
        <taxon>Thermodesulfobacteriota</taxon>
        <taxon>Desulfobacteria</taxon>
        <taxon>Desulfobacterales</taxon>
        <taxon>Desulfococcaceae</taxon>
        <taxon>Desulfonema</taxon>
    </lineage>
</organism>
<dbReference type="EMBL" id="CP061799">
    <property type="protein sequence ID" value="QTA83665.1"/>
    <property type="molecule type" value="Genomic_DNA"/>
</dbReference>
<dbReference type="KEGG" id="dli:dnl_60780"/>
<dbReference type="InterPro" id="IPR011335">
    <property type="entry name" value="Restrct_endonuc-II-like"/>
</dbReference>
<sequence>MYDSKILPVEEMLAYEEFTDRVEILRELEAWVKNIQRMASPSTAIIAPRRMGKTVLLDRLVNIVFFKPEYQVAPFYFRMKREKTILREFLLEYASIFFRQYIAYCHQDPVLFQNSSVKLEDLLQHTSEHKAVRLAQNMIHEFLNRYYGKNKDTRNHWDAFIRVPEMLASFSGIRAAVIIDEFQDMKFYVYDTSHDHFMEMGAKGLLTDQGAVNLTATYDRQSQSRKAPMLVSGSAVTLIFRTVMGGPLGGRFDFTYLKPLSIPDGAALLHQLLDIYLPDAVISPDKALYASAQTGGHPYYIYCLAMSKYENKKFDTIESIDRLIHYEIEQGKIFGFWQTHFQDNKKYINTDKDEALGKKIIYYFTKYNNEPVEIKEIADKLNVSDKAVEDKIEKLYLADLVWRTKARYYAFNDICLMRFIKFVYQKDLDGIEDIDLSQKHLFNNLKGRFLELAVQVTMMKFNNETLEGKFFGKTGNIQVPLFQFVDTKYTKGSTTRSYQIDVYAVEKKGNGAWICECKYTRTKMSIKQLKKLENAARALKQEAEDLGLAVPKIQMWLVSTGGFTRETMEYLINRKDIYFSDHQGINSIFRAYGGNYNIPVFKDS</sequence>
<dbReference type="InterPro" id="IPR027417">
    <property type="entry name" value="P-loop_NTPase"/>
</dbReference>
<dbReference type="AlphaFoldDB" id="A0A975BEJ9"/>
<gene>
    <name evidence="2" type="ORF">dnl_60780</name>
</gene>
<dbReference type="Gene3D" id="3.40.50.300">
    <property type="entry name" value="P-loop containing nucleotide triphosphate hydrolases"/>
    <property type="match status" value="1"/>
</dbReference>
<keyword evidence="3" id="KW-1185">Reference proteome</keyword>
<evidence type="ECO:0000313" key="2">
    <source>
        <dbReference type="EMBL" id="QTA83665.1"/>
    </source>
</evidence>